<dbReference type="EMBL" id="KZ559134">
    <property type="protein sequence ID" value="PLB38710.1"/>
    <property type="molecule type" value="Genomic_DNA"/>
</dbReference>
<dbReference type="GO" id="GO:0005737">
    <property type="term" value="C:cytoplasm"/>
    <property type="evidence" value="ECO:0007669"/>
    <property type="project" value="UniProtKB-SubCell"/>
</dbReference>
<gene>
    <name evidence="14" type="ORF">BDW47DRAFT_104725</name>
</gene>
<keyword evidence="6" id="KW-0963">Cytoplasm</keyword>
<dbReference type="GO" id="GO:1990189">
    <property type="term" value="F:protein N-terminal-serine acetyltransferase activity"/>
    <property type="evidence" value="ECO:0007669"/>
    <property type="project" value="UniProtKB-EC"/>
</dbReference>
<dbReference type="GeneID" id="36519556"/>
<evidence type="ECO:0000256" key="9">
    <source>
        <dbReference type="ARBA" id="ARBA00023315"/>
    </source>
</evidence>
<evidence type="ECO:0000256" key="11">
    <source>
        <dbReference type="ARBA" id="ARBA00049524"/>
    </source>
</evidence>
<dbReference type="RefSeq" id="XP_024672722.1">
    <property type="nucleotide sequence ID" value="XM_024812396.1"/>
</dbReference>
<dbReference type="Proteomes" id="UP000234585">
    <property type="component" value="Unassembled WGS sequence"/>
</dbReference>
<dbReference type="PANTHER" id="PTHR20531:SF1">
    <property type="entry name" value="N-ALPHA-ACETYLTRANSFERASE 40"/>
    <property type="match status" value="1"/>
</dbReference>
<dbReference type="OrthoDB" id="424551at2759"/>
<evidence type="ECO:0000259" key="13">
    <source>
        <dbReference type="PROSITE" id="PS51186"/>
    </source>
</evidence>
<accession>A0A2I2FDJ8</accession>
<dbReference type="EC" id="2.3.1.257" evidence="4"/>
<evidence type="ECO:0000313" key="15">
    <source>
        <dbReference type="Proteomes" id="UP000234585"/>
    </source>
</evidence>
<evidence type="ECO:0000256" key="7">
    <source>
        <dbReference type="ARBA" id="ARBA00022679"/>
    </source>
</evidence>
<dbReference type="AlphaFoldDB" id="A0A2I2FDJ8"/>
<dbReference type="CDD" id="cd04301">
    <property type="entry name" value="NAT_SF"/>
    <property type="match status" value="1"/>
</dbReference>
<dbReference type="InterPro" id="IPR000182">
    <property type="entry name" value="GNAT_dom"/>
</dbReference>
<evidence type="ECO:0000313" key="14">
    <source>
        <dbReference type="EMBL" id="PLB38710.1"/>
    </source>
</evidence>
<comment type="similarity">
    <text evidence="3">Belongs to the acetyltransferase family. NAA40 subfamily.</text>
</comment>
<dbReference type="GO" id="GO:0010485">
    <property type="term" value="F:histone H4 acetyltransferase activity"/>
    <property type="evidence" value="ECO:0007669"/>
    <property type="project" value="InterPro"/>
</dbReference>
<dbReference type="InterPro" id="IPR016181">
    <property type="entry name" value="Acyl_CoA_acyltransferase"/>
</dbReference>
<dbReference type="SUPFAM" id="SSF55729">
    <property type="entry name" value="Acyl-CoA N-acyltransferases (Nat)"/>
    <property type="match status" value="1"/>
</dbReference>
<dbReference type="GO" id="GO:0005634">
    <property type="term" value="C:nucleus"/>
    <property type="evidence" value="ECO:0007669"/>
    <property type="project" value="UniProtKB-SubCell"/>
</dbReference>
<dbReference type="STRING" id="41067.A0A2I2FDJ8"/>
<proteinExistence type="inferred from homology"/>
<evidence type="ECO:0000256" key="12">
    <source>
        <dbReference type="SAM" id="MobiDB-lite"/>
    </source>
</evidence>
<evidence type="ECO:0000256" key="10">
    <source>
        <dbReference type="ARBA" id="ARBA00047821"/>
    </source>
</evidence>
<reference evidence="14 15" key="1">
    <citation type="submission" date="2017-12" db="EMBL/GenBank/DDBJ databases">
        <authorList>
            <consortium name="DOE Joint Genome Institute"/>
            <person name="Haridas S."/>
            <person name="Kjaerbolling I."/>
            <person name="Vesth T.C."/>
            <person name="Frisvad J.C."/>
            <person name="Nybo J.L."/>
            <person name="Theobald S."/>
            <person name="Kuo A."/>
            <person name="Bowyer P."/>
            <person name="Matsuda Y."/>
            <person name="Mondo S."/>
            <person name="Lyhne E.K."/>
            <person name="Kogle M.E."/>
            <person name="Clum A."/>
            <person name="Lipzen A."/>
            <person name="Salamov A."/>
            <person name="Ngan C.Y."/>
            <person name="Daum C."/>
            <person name="Chiniquy J."/>
            <person name="Barry K."/>
            <person name="LaButti K."/>
            <person name="Simmons B.A."/>
            <person name="Magnuson J.K."/>
            <person name="Mortensen U.H."/>
            <person name="Larsen T.O."/>
            <person name="Grigoriev I.V."/>
            <person name="Baker S.E."/>
            <person name="Andersen M.R."/>
            <person name="Nordberg H.P."/>
            <person name="Cantor M.N."/>
            <person name="Hua S.X."/>
        </authorList>
    </citation>
    <scope>NUCLEOTIDE SEQUENCE [LARGE SCALE GENOMIC DNA]</scope>
    <source>
        <strain evidence="14 15">CBS 102.13</strain>
    </source>
</reference>
<name>A0A2I2FDJ8_ASPCN</name>
<evidence type="ECO:0000256" key="8">
    <source>
        <dbReference type="ARBA" id="ARBA00023242"/>
    </source>
</evidence>
<dbReference type="GO" id="GO:0043998">
    <property type="term" value="F:histone H2A acetyltransferase activity"/>
    <property type="evidence" value="ECO:0007669"/>
    <property type="project" value="InterPro"/>
</dbReference>
<evidence type="ECO:0000256" key="2">
    <source>
        <dbReference type="ARBA" id="ARBA00004496"/>
    </source>
</evidence>
<feature type="domain" description="N-acetyltransferase" evidence="13">
    <location>
        <begin position="96"/>
        <end position="271"/>
    </location>
</feature>
<evidence type="ECO:0000256" key="3">
    <source>
        <dbReference type="ARBA" id="ARBA00008870"/>
    </source>
</evidence>
<comment type="subcellular location">
    <subcellularLocation>
        <location evidence="2">Cytoplasm</location>
    </subcellularLocation>
    <subcellularLocation>
        <location evidence="1">Nucleus</location>
    </subcellularLocation>
</comment>
<organism evidence="14 15">
    <name type="scientific">Aspergillus candidus</name>
    <dbReference type="NCBI Taxonomy" id="41067"/>
    <lineage>
        <taxon>Eukaryota</taxon>
        <taxon>Fungi</taxon>
        <taxon>Dikarya</taxon>
        <taxon>Ascomycota</taxon>
        <taxon>Pezizomycotina</taxon>
        <taxon>Eurotiomycetes</taxon>
        <taxon>Eurotiomycetidae</taxon>
        <taxon>Eurotiales</taxon>
        <taxon>Aspergillaceae</taxon>
        <taxon>Aspergillus</taxon>
        <taxon>Aspergillus subgen. Circumdati</taxon>
    </lineage>
</organism>
<evidence type="ECO:0000256" key="4">
    <source>
        <dbReference type="ARBA" id="ARBA00012950"/>
    </source>
</evidence>
<feature type="region of interest" description="Disordered" evidence="12">
    <location>
        <begin position="1"/>
        <end position="39"/>
    </location>
</feature>
<dbReference type="Pfam" id="PF00583">
    <property type="entry name" value="Acetyltransf_1"/>
    <property type="match status" value="1"/>
</dbReference>
<comment type="catalytic activity">
    <reaction evidence="11">
        <text>N-terminal L-seryl-[histone H4] + acetyl-CoA = N-terminal N(alpha)-acetyl-L-seryl-[histone H4] + CoA + H(+)</text>
        <dbReference type="Rhea" id="RHEA:50596"/>
        <dbReference type="Rhea" id="RHEA-COMP:12740"/>
        <dbReference type="Rhea" id="RHEA-COMP:12743"/>
        <dbReference type="ChEBI" id="CHEBI:15378"/>
        <dbReference type="ChEBI" id="CHEBI:57287"/>
        <dbReference type="ChEBI" id="CHEBI:57288"/>
        <dbReference type="ChEBI" id="CHEBI:64738"/>
        <dbReference type="ChEBI" id="CHEBI:83690"/>
        <dbReference type="EC" id="2.3.1.257"/>
    </reaction>
</comment>
<comment type="catalytic activity">
    <reaction evidence="10">
        <text>N-terminal L-seryl-[histone H2A] + acetyl-CoA = N-terminal N(alpha)-acetyl-L-seryl-[histone H2A] + CoA + H(+)</text>
        <dbReference type="Rhea" id="RHEA:50600"/>
        <dbReference type="Rhea" id="RHEA-COMP:12742"/>
        <dbReference type="Rhea" id="RHEA-COMP:12744"/>
        <dbReference type="ChEBI" id="CHEBI:15378"/>
        <dbReference type="ChEBI" id="CHEBI:57287"/>
        <dbReference type="ChEBI" id="CHEBI:57288"/>
        <dbReference type="ChEBI" id="CHEBI:64738"/>
        <dbReference type="ChEBI" id="CHEBI:83690"/>
        <dbReference type="EC" id="2.3.1.257"/>
    </reaction>
</comment>
<dbReference type="Gene3D" id="3.40.630.30">
    <property type="match status" value="1"/>
</dbReference>
<dbReference type="PANTHER" id="PTHR20531">
    <property type="entry name" value="N-ALPHA-ACETYLTRANSFERASE 40"/>
    <property type="match status" value="1"/>
</dbReference>
<keyword evidence="8" id="KW-0539">Nucleus</keyword>
<feature type="compositionally biased region" description="Basic residues" evidence="12">
    <location>
        <begin position="9"/>
        <end position="18"/>
    </location>
</feature>
<evidence type="ECO:0000256" key="1">
    <source>
        <dbReference type="ARBA" id="ARBA00004123"/>
    </source>
</evidence>
<evidence type="ECO:0000256" key="6">
    <source>
        <dbReference type="ARBA" id="ARBA00022490"/>
    </source>
</evidence>
<feature type="compositionally biased region" description="Low complexity" evidence="12">
    <location>
        <begin position="22"/>
        <end position="34"/>
    </location>
</feature>
<keyword evidence="7 14" id="KW-0808">Transferase</keyword>
<protein>
    <recommendedName>
        <fullName evidence="5">N-alpha-acetyltransferase 40</fullName>
        <ecNumber evidence="4">2.3.1.257</ecNumber>
    </recommendedName>
</protein>
<keyword evidence="15" id="KW-1185">Reference proteome</keyword>
<evidence type="ECO:0000256" key="5">
    <source>
        <dbReference type="ARBA" id="ARBA00015043"/>
    </source>
</evidence>
<dbReference type="PROSITE" id="PS51186">
    <property type="entry name" value="GNAT"/>
    <property type="match status" value="1"/>
</dbReference>
<dbReference type="InterPro" id="IPR039949">
    <property type="entry name" value="NAA40"/>
</dbReference>
<sequence length="272" mass="30272">MPSSVKGARVTKARRASAKKPTTNNSNTTTTTTTKEPKPLPLIERTNQLPLDEFISLYVPPEGLTFESHPRTINDTAGGADDESDRARQVYTAELYTADNIPAEDLEACFQLIEHTSAEAYQSSSIGWAPVAKKKEMRLPDMRYIVVRGREVSSTTARDDADGGETKGPLVGFLSFMVTYEDGKEVIYCYEVHIQPEAQRQGLGRWLLLAFEDIGRRVGLEQAMLTCFCSNAAATRCYNALGYVVDESSPRPRRLRSGVVHEPDYMILSKRL</sequence>
<keyword evidence="9" id="KW-0012">Acyltransferase</keyword>